<dbReference type="AlphaFoldDB" id="A0A545TV60"/>
<comment type="caution">
    <text evidence="4">The sequence shown here is derived from an EMBL/GenBank/DDBJ whole genome shotgun (WGS) entry which is preliminary data.</text>
</comment>
<dbReference type="GO" id="GO:0015679">
    <property type="term" value="P:plasma membrane copper ion transport"/>
    <property type="evidence" value="ECO:0007669"/>
    <property type="project" value="TreeGrafter"/>
</dbReference>
<evidence type="ECO:0000256" key="2">
    <source>
        <dbReference type="SAM" id="Coils"/>
    </source>
</evidence>
<feature type="transmembrane region" description="Helical" evidence="3">
    <location>
        <begin position="17"/>
        <end position="38"/>
    </location>
</feature>
<dbReference type="Gene3D" id="2.40.30.170">
    <property type="match status" value="1"/>
</dbReference>
<dbReference type="PANTHER" id="PTHR30097:SF4">
    <property type="entry name" value="SLR6042 PROTEIN"/>
    <property type="match status" value="1"/>
</dbReference>
<evidence type="ECO:0000256" key="3">
    <source>
        <dbReference type="SAM" id="Phobius"/>
    </source>
</evidence>
<evidence type="ECO:0000313" key="5">
    <source>
        <dbReference type="Proteomes" id="UP000315439"/>
    </source>
</evidence>
<dbReference type="Gene3D" id="2.40.50.100">
    <property type="match status" value="1"/>
</dbReference>
<feature type="coiled-coil region" evidence="2">
    <location>
        <begin position="115"/>
        <end position="142"/>
    </location>
</feature>
<reference evidence="4 5" key="1">
    <citation type="submission" date="2019-07" db="EMBL/GenBank/DDBJ databases">
        <title>Draft genome for Aliikangiella sp. M105.</title>
        <authorList>
            <person name="Wang G."/>
        </authorList>
    </citation>
    <scope>NUCLEOTIDE SEQUENCE [LARGE SCALE GENOMIC DNA]</scope>
    <source>
        <strain evidence="4 5">M105</strain>
    </source>
</reference>
<evidence type="ECO:0000256" key="1">
    <source>
        <dbReference type="ARBA" id="ARBA00022448"/>
    </source>
</evidence>
<keyword evidence="3" id="KW-0472">Membrane</keyword>
<gene>
    <name evidence="4" type="ORF">FLL46_26160</name>
</gene>
<accession>A0A545TV60</accession>
<dbReference type="OrthoDB" id="9806939at2"/>
<dbReference type="InterPro" id="IPR051909">
    <property type="entry name" value="MFP_Cation_Efflux"/>
</dbReference>
<proteinExistence type="predicted"/>
<keyword evidence="1" id="KW-0813">Transport</keyword>
<dbReference type="Proteomes" id="UP000315439">
    <property type="component" value="Unassembled WGS sequence"/>
</dbReference>
<dbReference type="GO" id="GO:0030313">
    <property type="term" value="C:cell envelope"/>
    <property type="evidence" value="ECO:0007669"/>
    <property type="project" value="TreeGrafter"/>
</dbReference>
<sequence>MDVPAPKQTQKWRKARTLYIVASSIIVVVLLISLPIFIGNAMPTIDSSTMWVSEVTAGDFKRKVRGVGKLVSMIDRRVTSEASGVVEQVLVKPGVIVESETVLVELSNPLLVRNLLRSQSDLKVAEAKLVSLQAKLTDERLQYDFSIRQAQLEYESAQEIENAQRKLVDRNVVGKLDFLKVLQATRVTKSRLKMLKERLPYLNKSHTAQLDSEKAFVEQLKYKVESSQRLVDQLKIRAGLSGVLQDLTVEEGERLEIGSNIARVAKAWPLLAELDVQEVQAKDLTVGLKVEIDTRNGKTMGEIVRVDPRVKAGNVQVDVQINELPKGTRPDQSITAIIEVEHIAQTLYIDRPSSVSTQHQVSLFVLDDRKETAERREVKLGRTSVKLVEVLSGVAAGEKVIVSDVSDFIEHPLIKIN</sequence>
<dbReference type="Gene3D" id="1.10.287.470">
    <property type="entry name" value="Helix hairpin bin"/>
    <property type="match status" value="1"/>
</dbReference>
<organism evidence="4 5">
    <name type="scientific">Aliikangiella coralliicola</name>
    <dbReference type="NCBI Taxonomy" id="2592383"/>
    <lineage>
        <taxon>Bacteria</taxon>
        <taxon>Pseudomonadati</taxon>
        <taxon>Pseudomonadota</taxon>
        <taxon>Gammaproteobacteria</taxon>
        <taxon>Oceanospirillales</taxon>
        <taxon>Pleioneaceae</taxon>
        <taxon>Aliikangiella</taxon>
    </lineage>
</organism>
<dbReference type="EMBL" id="VIKS01000017">
    <property type="protein sequence ID" value="TQV81097.1"/>
    <property type="molecule type" value="Genomic_DNA"/>
</dbReference>
<dbReference type="GO" id="GO:0060003">
    <property type="term" value="P:copper ion export"/>
    <property type="evidence" value="ECO:0007669"/>
    <property type="project" value="TreeGrafter"/>
</dbReference>
<keyword evidence="3" id="KW-0812">Transmembrane</keyword>
<keyword evidence="2" id="KW-0175">Coiled coil</keyword>
<dbReference type="PANTHER" id="PTHR30097">
    <property type="entry name" value="CATION EFFLUX SYSTEM PROTEIN CUSB"/>
    <property type="match status" value="1"/>
</dbReference>
<keyword evidence="5" id="KW-1185">Reference proteome</keyword>
<name>A0A545TV60_9GAMM</name>
<protein>
    <submittedName>
        <fullName evidence="4">HlyD family efflux transporter periplasmic adaptor subunit</fullName>
    </submittedName>
</protein>
<keyword evidence="3" id="KW-1133">Transmembrane helix</keyword>
<dbReference type="Gene3D" id="2.40.420.20">
    <property type="match status" value="1"/>
</dbReference>
<evidence type="ECO:0000313" key="4">
    <source>
        <dbReference type="EMBL" id="TQV81097.1"/>
    </source>
</evidence>